<name>A0ABU1NJ47_9BURK</name>
<protein>
    <submittedName>
        <fullName evidence="8">MFS family arabinose efflux permease</fullName>
    </submittedName>
</protein>
<feature type="transmembrane region" description="Helical" evidence="6">
    <location>
        <begin position="241"/>
        <end position="260"/>
    </location>
</feature>
<dbReference type="PANTHER" id="PTHR43124:SF3">
    <property type="entry name" value="CHLORAMPHENICOL EFFLUX PUMP RV0191"/>
    <property type="match status" value="1"/>
</dbReference>
<dbReference type="RefSeq" id="WP_309905347.1">
    <property type="nucleotide sequence ID" value="NZ_JAVDRF010000011.1"/>
</dbReference>
<dbReference type="InterPro" id="IPR050189">
    <property type="entry name" value="MFS_Efflux_Transporters"/>
</dbReference>
<feature type="transmembrane region" description="Helical" evidence="6">
    <location>
        <begin position="267"/>
        <end position="291"/>
    </location>
</feature>
<feature type="transmembrane region" description="Helical" evidence="6">
    <location>
        <begin position="99"/>
        <end position="120"/>
    </location>
</feature>
<evidence type="ECO:0000256" key="1">
    <source>
        <dbReference type="ARBA" id="ARBA00004651"/>
    </source>
</evidence>
<dbReference type="PANTHER" id="PTHR43124">
    <property type="entry name" value="PURINE EFFLUX PUMP PBUE"/>
    <property type="match status" value="1"/>
</dbReference>
<keyword evidence="2" id="KW-1003">Cell membrane</keyword>
<evidence type="ECO:0000256" key="2">
    <source>
        <dbReference type="ARBA" id="ARBA00022475"/>
    </source>
</evidence>
<proteinExistence type="predicted"/>
<reference evidence="8 9" key="1">
    <citation type="submission" date="2023-07" db="EMBL/GenBank/DDBJ databases">
        <title>Sorghum-associated microbial communities from plants grown in Nebraska, USA.</title>
        <authorList>
            <person name="Schachtman D."/>
        </authorList>
    </citation>
    <scope>NUCLEOTIDE SEQUENCE [LARGE SCALE GENOMIC DNA]</scope>
    <source>
        <strain evidence="8 9">DS1781</strain>
    </source>
</reference>
<accession>A0ABU1NJ47</accession>
<feature type="transmembrane region" description="Helical" evidence="6">
    <location>
        <begin position="362"/>
        <end position="383"/>
    </location>
</feature>
<keyword evidence="9" id="KW-1185">Reference proteome</keyword>
<evidence type="ECO:0000256" key="6">
    <source>
        <dbReference type="SAM" id="Phobius"/>
    </source>
</evidence>
<dbReference type="InterPro" id="IPR020846">
    <property type="entry name" value="MFS_dom"/>
</dbReference>
<dbReference type="Proteomes" id="UP001184230">
    <property type="component" value="Unassembled WGS sequence"/>
</dbReference>
<dbReference type="Pfam" id="PF07690">
    <property type="entry name" value="MFS_1"/>
    <property type="match status" value="1"/>
</dbReference>
<keyword evidence="5 6" id="KW-0472">Membrane</keyword>
<sequence length="395" mass="41033">MTGLRRSGLAALATVHFCSSAMMRVCDPMLPALAQAFGVTTGRAALTVSVYAVAYGLLQLLFGPLGDRYGKRRVIGCAALGCVVGNVLALFAMSLEMLVVARFLAGATAAGIIALVLAWVGDTVPYADRQPVLARFLMLSLGGMIAGQWVSGVLTEWLGWRAVFALLAVVFCSGGLAIRLNRDVRAEPVQPPSPNGHLRDILNVLSVPWARWMLLIVMVEGAFAFCGLAFLPAFLVREFGLGLSAAAAVVALYGVGGFFYAFTARRLLAVLGESGMVLVGGLALGIGWLALAAGHHWALSLPACLLAGVGFYMLHGTLQTHATQMVPALRGTAVSLFASTMFLGIAAGVAAASAVVDRAGTRPVFMACAVALAALGAVFAFSLRQRTAASPHPAS</sequence>
<evidence type="ECO:0000256" key="3">
    <source>
        <dbReference type="ARBA" id="ARBA00022692"/>
    </source>
</evidence>
<organism evidence="8 9">
    <name type="scientific">Variovorax soli</name>
    <dbReference type="NCBI Taxonomy" id="376815"/>
    <lineage>
        <taxon>Bacteria</taxon>
        <taxon>Pseudomonadati</taxon>
        <taxon>Pseudomonadota</taxon>
        <taxon>Betaproteobacteria</taxon>
        <taxon>Burkholderiales</taxon>
        <taxon>Comamonadaceae</taxon>
        <taxon>Variovorax</taxon>
    </lineage>
</organism>
<comment type="subcellular location">
    <subcellularLocation>
        <location evidence="1">Cell membrane</location>
        <topology evidence="1">Multi-pass membrane protein</topology>
    </subcellularLocation>
</comment>
<dbReference type="Gene3D" id="1.20.1250.20">
    <property type="entry name" value="MFS general substrate transporter like domains"/>
    <property type="match status" value="1"/>
</dbReference>
<evidence type="ECO:0000259" key="7">
    <source>
        <dbReference type="PROSITE" id="PS50850"/>
    </source>
</evidence>
<feature type="transmembrane region" description="Helical" evidence="6">
    <location>
        <begin position="334"/>
        <end position="356"/>
    </location>
</feature>
<feature type="transmembrane region" description="Helical" evidence="6">
    <location>
        <begin position="157"/>
        <end position="178"/>
    </location>
</feature>
<feature type="domain" description="Major facilitator superfamily (MFS) profile" evidence="7">
    <location>
        <begin position="1"/>
        <end position="388"/>
    </location>
</feature>
<dbReference type="SUPFAM" id="SSF103473">
    <property type="entry name" value="MFS general substrate transporter"/>
    <property type="match status" value="1"/>
</dbReference>
<dbReference type="PROSITE" id="PS50850">
    <property type="entry name" value="MFS"/>
    <property type="match status" value="1"/>
</dbReference>
<evidence type="ECO:0000256" key="4">
    <source>
        <dbReference type="ARBA" id="ARBA00022989"/>
    </source>
</evidence>
<comment type="caution">
    <text evidence="8">The sequence shown here is derived from an EMBL/GenBank/DDBJ whole genome shotgun (WGS) entry which is preliminary data.</text>
</comment>
<feature type="transmembrane region" description="Helical" evidence="6">
    <location>
        <begin position="74"/>
        <end position="93"/>
    </location>
</feature>
<gene>
    <name evidence="8" type="ORF">J2739_004288</name>
</gene>
<dbReference type="InterPro" id="IPR036259">
    <property type="entry name" value="MFS_trans_sf"/>
</dbReference>
<dbReference type="InterPro" id="IPR011701">
    <property type="entry name" value="MFS"/>
</dbReference>
<dbReference type="EMBL" id="JAVDRF010000011">
    <property type="protein sequence ID" value="MDR6538495.1"/>
    <property type="molecule type" value="Genomic_DNA"/>
</dbReference>
<feature type="transmembrane region" description="Helical" evidence="6">
    <location>
        <begin position="46"/>
        <end position="62"/>
    </location>
</feature>
<dbReference type="CDD" id="cd17324">
    <property type="entry name" value="MFS_NepI_like"/>
    <property type="match status" value="1"/>
</dbReference>
<evidence type="ECO:0000313" key="8">
    <source>
        <dbReference type="EMBL" id="MDR6538495.1"/>
    </source>
</evidence>
<feature type="transmembrane region" description="Helical" evidence="6">
    <location>
        <begin position="212"/>
        <end position="235"/>
    </location>
</feature>
<feature type="transmembrane region" description="Helical" evidence="6">
    <location>
        <begin position="132"/>
        <end position="151"/>
    </location>
</feature>
<keyword evidence="3 6" id="KW-0812">Transmembrane</keyword>
<feature type="transmembrane region" description="Helical" evidence="6">
    <location>
        <begin position="297"/>
        <end position="314"/>
    </location>
</feature>
<evidence type="ECO:0000313" key="9">
    <source>
        <dbReference type="Proteomes" id="UP001184230"/>
    </source>
</evidence>
<keyword evidence="4 6" id="KW-1133">Transmembrane helix</keyword>
<evidence type="ECO:0000256" key="5">
    <source>
        <dbReference type="ARBA" id="ARBA00023136"/>
    </source>
</evidence>